<dbReference type="NCBIfam" id="TIGR02785">
    <property type="entry name" value="addA_Gpos"/>
    <property type="match status" value="1"/>
</dbReference>
<evidence type="ECO:0000256" key="12">
    <source>
        <dbReference type="ARBA" id="ARBA00048988"/>
    </source>
</evidence>
<keyword evidence="6 13" id="KW-0269">Exonuclease</keyword>
<dbReference type="InterPro" id="IPR014016">
    <property type="entry name" value="UvrD-like_ATP-bd"/>
</dbReference>
<dbReference type="GO" id="GO:0016887">
    <property type="term" value="F:ATP hydrolysis activity"/>
    <property type="evidence" value="ECO:0007669"/>
    <property type="project" value="RHEA"/>
</dbReference>
<dbReference type="CDD" id="cd17932">
    <property type="entry name" value="DEXQc_UvrD"/>
    <property type="match status" value="1"/>
</dbReference>
<gene>
    <name evidence="13" type="primary">addA</name>
    <name evidence="17" type="ORF">FC43_GL001707</name>
</gene>
<evidence type="ECO:0000313" key="18">
    <source>
        <dbReference type="Proteomes" id="UP000050816"/>
    </source>
</evidence>
<comment type="caution">
    <text evidence="17">The sequence shown here is derived from an EMBL/GenBank/DDBJ whole genome shotgun (WGS) entry which is preliminary data.</text>
</comment>
<comment type="catalytic activity">
    <reaction evidence="12 13">
        <text>ATP + H2O = ADP + phosphate + H(+)</text>
        <dbReference type="Rhea" id="RHEA:13065"/>
        <dbReference type="ChEBI" id="CHEBI:15377"/>
        <dbReference type="ChEBI" id="CHEBI:15378"/>
        <dbReference type="ChEBI" id="CHEBI:30616"/>
        <dbReference type="ChEBI" id="CHEBI:43474"/>
        <dbReference type="ChEBI" id="CHEBI:456216"/>
        <dbReference type="EC" id="5.6.2.4"/>
    </reaction>
</comment>
<dbReference type="Pfam" id="PF00580">
    <property type="entry name" value="UvrD-helicase"/>
    <property type="match status" value="2"/>
</dbReference>
<dbReference type="GO" id="GO:0000724">
    <property type="term" value="P:double-strand break repair via homologous recombination"/>
    <property type="evidence" value="ECO:0007669"/>
    <property type="project" value="UniProtKB-UniRule"/>
</dbReference>
<protein>
    <recommendedName>
        <fullName evidence="13">ATP-dependent helicase/nuclease subunit A</fullName>
        <ecNumber evidence="13">3.1.-.-</ecNumber>
        <ecNumber evidence="13">5.6.2.4</ecNumber>
    </recommendedName>
    <alternativeName>
        <fullName evidence="13">ATP-dependent helicase/nuclease AddA</fullName>
    </alternativeName>
    <alternativeName>
        <fullName evidence="13">DNA 3'-5' helicase AddA</fullName>
    </alternativeName>
</protein>
<dbReference type="PATRIC" id="fig|1423760.3.peg.1782"/>
<evidence type="ECO:0000256" key="6">
    <source>
        <dbReference type="ARBA" id="ARBA00022839"/>
    </source>
</evidence>
<dbReference type="EC" id="5.6.2.4" evidence="13"/>
<comment type="subunit">
    <text evidence="13">Heterodimer of AddA and AddB/RexB.</text>
</comment>
<dbReference type="GO" id="GO:0005524">
    <property type="term" value="F:ATP binding"/>
    <property type="evidence" value="ECO:0007669"/>
    <property type="project" value="UniProtKB-UniRule"/>
</dbReference>
<evidence type="ECO:0000256" key="8">
    <source>
        <dbReference type="ARBA" id="ARBA00023125"/>
    </source>
</evidence>
<dbReference type="PANTHER" id="PTHR11070">
    <property type="entry name" value="UVRD / RECB / PCRA DNA HELICASE FAMILY MEMBER"/>
    <property type="match status" value="1"/>
</dbReference>
<keyword evidence="9 13" id="KW-0234">DNA repair</keyword>
<evidence type="ECO:0000256" key="4">
    <source>
        <dbReference type="ARBA" id="ARBA00022801"/>
    </source>
</evidence>
<keyword evidence="10 13" id="KW-0413">Isomerase</keyword>
<keyword evidence="8 13" id="KW-0238">DNA-binding</keyword>
<evidence type="ECO:0000256" key="3">
    <source>
        <dbReference type="ARBA" id="ARBA00022763"/>
    </source>
</evidence>
<dbReference type="GO" id="GO:0008408">
    <property type="term" value="F:3'-5' exonuclease activity"/>
    <property type="evidence" value="ECO:0007669"/>
    <property type="project" value="UniProtKB-UniRule"/>
</dbReference>
<keyword evidence="4 13" id="KW-0378">Hydrolase</keyword>
<comment type="catalytic activity">
    <reaction evidence="11 13">
        <text>Couples ATP hydrolysis with the unwinding of duplex DNA by translocating in the 3'-5' direction.</text>
        <dbReference type="EC" id="5.6.2.4"/>
    </reaction>
</comment>
<dbReference type="GO" id="GO:0043138">
    <property type="term" value="F:3'-5' DNA helicase activity"/>
    <property type="evidence" value="ECO:0007669"/>
    <property type="project" value="UniProtKB-UniRule"/>
</dbReference>
<dbReference type="InterPro" id="IPR000212">
    <property type="entry name" value="DNA_helicase_UvrD/REP"/>
</dbReference>
<evidence type="ECO:0000256" key="14">
    <source>
        <dbReference type="PROSITE-ProRule" id="PRU00560"/>
    </source>
</evidence>
<evidence type="ECO:0000313" key="17">
    <source>
        <dbReference type="EMBL" id="KRL89602.1"/>
    </source>
</evidence>
<feature type="binding site" evidence="14">
    <location>
        <begin position="37"/>
        <end position="44"/>
    </location>
    <ligand>
        <name>ATP</name>
        <dbReference type="ChEBI" id="CHEBI:30616"/>
    </ligand>
</feature>
<evidence type="ECO:0000256" key="2">
    <source>
        <dbReference type="ARBA" id="ARBA00022741"/>
    </source>
</evidence>
<evidence type="ECO:0000256" key="10">
    <source>
        <dbReference type="ARBA" id="ARBA00023235"/>
    </source>
</evidence>
<dbReference type="GO" id="GO:0003690">
    <property type="term" value="F:double-stranded DNA binding"/>
    <property type="evidence" value="ECO:0007669"/>
    <property type="project" value="UniProtKB-UniRule"/>
</dbReference>
<evidence type="ECO:0000259" key="15">
    <source>
        <dbReference type="PROSITE" id="PS51198"/>
    </source>
</evidence>
<dbReference type="InterPro" id="IPR011335">
    <property type="entry name" value="Restrct_endonuc-II-like"/>
</dbReference>
<dbReference type="GO" id="GO:0033202">
    <property type="term" value="C:DNA helicase complex"/>
    <property type="evidence" value="ECO:0007669"/>
    <property type="project" value="TreeGrafter"/>
</dbReference>
<keyword evidence="1 13" id="KW-0540">Nuclease</keyword>
<dbReference type="Proteomes" id="UP000050816">
    <property type="component" value="Unassembled WGS sequence"/>
</dbReference>
<keyword evidence="3 13" id="KW-0227">DNA damage</keyword>
<dbReference type="EC" id="3.1.-.-" evidence="13"/>
<dbReference type="InterPro" id="IPR011604">
    <property type="entry name" value="PDDEXK-like_dom_sf"/>
</dbReference>
<reference evidence="17 18" key="1">
    <citation type="journal article" date="2015" name="Genome Announc.">
        <title>Expanding the biotechnology potential of lactobacilli through comparative genomics of 213 strains and associated genera.</title>
        <authorList>
            <person name="Sun Z."/>
            <person name="Harris H.M."/>
            <person name="McCann A."/>
            <person name="Guo C."/>
            <person name="Argimon S."/>
            <person name="Zhang W."/>
            <person name="Yang X."/>
            <person name="Jeffery I.B."/>
            <person name="Cooney J.C."/>
            <person name="Kagawa T.F."/>
            <person name="Liu W."/>
            <person name="Song Y."/>
            <person name="Salvetti E."/>
            <person name="Wrobel A."/>
            <person name="Rasinkangas P."/>
            <person name="Parkhill J."/>
            <person name="Rea M.C."/>
            <person name="O'Sullivan O."/>
            <person name="Ritari J."/>
            <person name="Douillard F.P."/>
            <person name="Paul Ross R."/>
            <person name="Yang R."/>
            <person name="Briner A.E."/>
            <person name="Felis G.E."/>
            <person name="de Vos W.M."/>
            <person name="Barrangou R."/>
            <person name="Klaenhammer T.R."/>
            <person name="Caufield P.W."/>
            <person name="Cui Y."/>
            <person name="Zhang H."/>
            <person name="O'Toole P.W."/>
        </authorList>
    </citation>
    <scope>NUCLEOTIDE SEQUENCE [LARGE SCALE GENOMIC DNA]</scope>
    <source>
        <strain evidence="17 18">DSM 15946</strain>
    </source>
</reference>
<evidence type="ECO:0000256" key="13">
    <source>
        <dbReference type="HAMAP-Rule" id="MF_01451"/>
    </source>
</evidence>
<comment type="similarity">
    <text evidence="13">Belongs to the helicase family. AddA subfamily.</text>
</comment>
<feature type="domain" description="UvrD-like helicase C-terminal" evidence="16">
    <location>
        <begin position="509"/>
        <end position="834"/>
    </location>
</feature>
<organism evidence="17 18">
    <name type="scientific">Limosilactobacillus ingluviei DSM 15946</name>
    <dbReference type="NCBI Taxonomy" id="1423760"/>
    <lineage>
        <taxon>Bacteria</taxon>
        <taxon>Bacillati</taxon>
        <taxon>Bacillota</taxon>
        <taxon>Bacilli</taxon>
        <taxon>Lactobacillales</taxon>
        <taxon>Lactobacillaceae</taxon>
        <taxon>Limosilactobacillus</taxon>
    </lineage>
</organism>
<keyword evidence="5 13" id="KW-0347">Helicase</keyword>
<keyword evidence="2 13" id="KW-0547">Nucleotide-binding</keyword>
<dbReference type="InterPro" id="IPR027417">
    <property type="entry name" value="P-loop_NTPase"/>
</dbReference>
<evidence type="ECO:0000256" key="1">
    <source>
        <dbReference type="ARBA" id="ARBA00022722"/>
    </source>
</evidence>
<dbReference type="Gene3D" id="1.10.486.10">
    <property type="entry name" value="PCRA, domain 4"/>
    <property type="match status" value="1"/>
</dbReference>
<sequence>MSQQKIRKDSFAMANFTPTPQQARAISDQDVDILVSASAGSGKTAVLVDRVIELLKTDPTLNIDQFLLVTFTKEAAKNMRDRIRQRLLNASVNQHLKAQLARLPLANISTIHALCEQIIKQYYYVIGLDPKYRLLTDAAEQNLLQEQVWQALEEEWLGQESQQFAALKAAFQTTASNVGEGLAEVVWQLDTVANAQAHPQAWLDQLLGNYRCEAAMTTSPFYQTQLQPLVAAALADLAQKLTTLVDAVPPAGPFGKIQTILQADLTRVKDLQAALPTAGWDQLVHAFSQAKFDRWSTAGLKEAADKEAAAALKAQRDTLKDQFTKLGEQYFNVDEAVLLQRVGQARGLLAQLIAVTKEFRQRYQGLKAAQHLVDFSDLEHFAYQILTTETPAGRQAQAQLRHQFREIMVDEYQDTNALQDELVKQLHDPAQNHLFMVGDVKQSIYRFRQADPTLFLARYRRYAGAAAGNEAIDLAENFRSMNSVTDFVNVIFTQLMDETLGELAYDQAAQLKYAATRYEAAADPRPAPELLLYDASATETPDPAVEHYVERQVNDPAAGEVWLIGLRIRQMLDRHETIFDQTTGQMRPIEPRDIAILARTKQLNNQLVEQFARLEIPVVVHDVKNYFKATEVQTMLALLKVIDNPAQDIPLVAVLRSPLVGLTERELALIRLQAVDADYYSALVATQTALVKPDSRAKLAAQWAAWDLSQPSDQGPTPGNFDQFAGKVQRFQKQLTTFQQVAERQSLVALIWQIYQTTDYLDYVAAMPGGSQRQANLHALYQRANEYEQGGMRGLYRFIHFIERMQRRDDDLAQAPGEVVGNAVNVMTIHGSKGLQFPVVFLVNSGHHFNTMTQTAPLVVNPHVGVGMRFSVPVPDDPLTRYRYDLPQRAVVLRSLLYQERAEEMRLLYVALTRAEQRLIITAGTDHEPAQLVAKWQAAATATTQVLPAAVRLQAKSFLDWLGMTLVRTGLLTPATFASEATWPQTVSVPAQLRCVAQVYTANQLEAALAALKDHRGQAVTTPAETPLTRAQQQFLAQTLQMQYPHLAATKTTAYQSVSALREVFASQDPDEARMGHLSFNQQTVQEEGRYLQGDFGQPSFLAQGPQKPTAAAIGTATHLVLAQLALTTGVVTSEQVTSKIDELVANGLIDSPQLGAAIDVAGIVAFYQTPLGQQILAHPRQVRREQPFSMLLNGSDLFTNLQADDGELLIHGIIDGYLTTPAGIELFDYKTDEINADDPTPVIERYRGQLNLYAAALHQMTGQPVLHQYLYLVRIGELVEV</sequence>
<dbReference type="InterPro" id="IPR014152">
    <property type="entry name" value="AddA"/>
</dbReference>
<evidence type="ECO:0000256" key="9">
    <source>
        <dbReference type="ARBA" id="ARBA00023204"/>
    </source>
</evidence>
<dbReference type="PROSITE" id="PS51198">
    <property type="entry name" value="UVRD_HELICASE_ATP_BIND"/>
    <property type="match status" value="1"/>
</dbReference>
<evidence type="ECO:0000256" key="11">
    <source>
        <dbReference type="ARBA" id="ARBA00034617"/>
    </source>
</evidence>
<dbReference type="SUPFAM" id="SSF52980">
    <property type="entry name" value="Restriction endonuclease-like"/>
    <property type="match status" value="1"/>
</dbReference>
<dbReference type="GO" id="GO:0005829">
    <property type="term" value="C:cytosol"/>
    <property type="evidence" value="ECO:0007669"/>
    <property type="project" value="TreeGrafter"/>
</dbReference>
<dbReference type="SUPFAM" id="SSF52540">
    <property type="entry name" value="P-loop containing nucleoside triphosphate hydrolases"/>
    <property type="match status" value="1"/>
</dbReference>
<evidence type="ECO:0000256" key="7">
    <source>
        <dbReference type="ARBA" id="ARBA00022840"/>
    </source>
</evidence>
<dbReference type="EMBL" id="AZFK01000044">
    <property type="protein sequence ID" value="KRL89602.1"/>
    <property type="molecule type" value="Genomic_DNA"/>
</dbReference>
<dbReference type="Pfam" id="PF13361">
    <property type="entry name" value="UvrD_C"/>
    <property type="match status" value="1"/>
</dbReference>
<dbReference type="Gene3D" id="3.90.320.10">
    <property type="match status" value="1"/>
</dbReference>
<proteinExistence type="inferred from homology"/>
<feature type="domain" description="UvrD-like helicase ATP-binding" evidence="15">
    <location>
        <begin position="16"/>
        <end position="481"/>
    </location>
</feature>
<accession>A0A0R1UG84</accession>
<dbReference type="HAMAP" id="MF_01451">
    <property type="entry name" value="AddA"/>
    <property type="match status" value="1"/>
</dbReference>
<dbReference type="PROSITE" id="PS51217">
    <property type="entry name" value="UVRD_HELICASE_CTER"/>
    <property type="match status" value="1"/>
</dbReference>
<comment type="cofactor">
    <cofactor evidence="13">
        <name>Mg(2+)</name>
        <dbReference type="ChEBI" id="CHEBI:18420"/>
    </cofactor>
</comment>
<evidence type="ECO:0000256" key="5">
    <source>
        <dbReference type="ARBA" id="ARBA00022806"/>
    </source>
</evidence>
<dbReference type="PANTHER" id="PTHR11070:SF48">
    <property type="entry name" value="ATP-DEPENDENT HELICASE_NUCLEASE SUBUNIT A"/>
    <property type="match status" value="1"/>
</dbReference>
<keyword evidence="7 13" id="KW-0067">ATP-binding</keyword>
<comment type="function">
    <text evidence="13">The heterodimer acts as both an ATP-dependent DNA helicase and an ATP-dependent, dual-direction single-stranded exonuclease. Recognizes the chi site generating a DNA molecule suitable for the initiation of homologous recombination. The AddA nuclease domain is required for chi fragment generation; this subunit has the helicase and 3' -&gt; 5' nuclease activities.</text>
</comment>
<dbReference type="InterPro" id="IPR014017">
    <property type="entry name" value="DNA_helicase_UvrD-like_C"/>
</dbReference>
<evidence type="ECO:0000259" key="16">
    <source>
        <dbReference type="PROSITE" id="PS51217"/>
    </source>
</evidence>
<dbReference type="Gene3D" id="3.40.50.300">
    <property type="entry name" value="P-loop containing nucleotide triphosphate hydrolases"/>
    <property type="match status" value="4"/>
</dbReference>
<name>A0A0R1UG84_9LACO</name>